<dbReference type="EMBL" id="JALLPJ020000578">
    <property type="protein sequence ID" value="KAL3788111.1"/>
    <property type="molecule type" value="Genomic_DNA"/>
</dbReference>
<evidence type="ECO:0000313" key="2">
    <source>
        <dbReference type="EMBL" id="KAL3788111.1"/>
    </source>
</evidence>
<dbReference type="Proteomes" id="UP001530400">
    <property type="component" value="Unassembled WGS sequence"/>
</dbReference>
<name>A0ABD3PJZ6_9STRA</name>
<dbReference type="AlphaFoldDB" id="A0ABD3PJZ6"/>
<reference evidence="2 3" key="1">
    <citation type="submission" date="2024-10" db="EMBL/GenBank/DDBJ databases">
        <title>Updated reference genomes for cyclostephanoid diatoms.</title>
        <authorList>
            <person name="Roberts W.R."/>
            <person name="Alverson A.J."/>
        </authorList>
    </citation>
    <scope>NUCLEOTIDE SEQUENCE [LARGE SCALE GENOMIC DNA]</scope>
    <source>
        <strain evidence="2 3">AJA010-31</strain>
    </source>
</reference>
<keyword evidence="3" id="KW-1185">Reference proteome</keyword>
<comment type="caution">
    <text evidence="2">The sequence shown here is derived from an EMBL/GenBank/DDBJ whole genome shotgun (WGS) entry which is preliminary data.</text>
</comment>
<gene>
    <name evidence="2" type="ORF">ACHAWO_011437</name>
</gene>
<evidence type="ECO:0000256" key="1">
    <source>
        <dbReference type="SAM" id="MobiDB-lite"/>
    </source>
</evidence>
<proteinExistence type="predicted"/>
<evidence type="ECO:0000313" key="3">
    <source>
        <dbReference type="Proteomes" id="UP001530400"/>
    </source>
</evidence>
<feature type="region of interest" description="Disordered" evidence="1">
    <location>
        <begin position="89"/>
        <end position="125"/>
    </location>
</feature>
<protein>
    <submittedName>
        <fullName evidence="2">Uncharacterized protein</fullName>
    </submittedName>
</protein>
<accession>A0ABD3PJZ6</accession>
<sequence length="125" mass="13891">MEQGDHVVRKETKKSYECRIPNIDDSRVFHIVCSNFRVDTAAETPFEEEEAAAPVAATWPVATVNEHGSTEDVEPNIPLTREIDELRQQGIEVDDDNEPVPENATPEPPAPGDVGEWITPTVCPR</sequence>
<organism evidence="2 3">
    <name type="scientific">Cyclotella atomus</name>
    <dbReference type="NCBI Taxonomy" id="382360"/>
    <lineage>
        <taxon>Eukaryota</taxon>
        <taxon>Sar</taxon>
        <taxon>Stramenopiles</taxon>
        <taxon>Ochrophyta</taxon>
        <taxon>Bacillariophyta</taxon>
        <taxon>Coscinodiscophyceae</taxon>
        <taxon>Thalassiosirophycidae</taxon>
        <taxon>Stephanodiscales</taxon>
        <taxon>Stephanodiscaceae</taxon>
        <taxon>Cyclotella</taxon>
    </lineage>
</organism>